<evidence type="ECO:0000256" key="1">
    <source>
        <dbReference type="SAM" id="Phobius"/>
    </source>
</evidence>
<gene>
    <name evidence="2" type="ORF">KSF_018460</name>
</gene>
<proteinExistence type="predicted"/>
<dbReference type="AlphaFoldDB" id="A0A8J3IFX1"/>
<dbReference type="Proteomes" id="UP000597444">
    <property type="component" value="Unassembled WGS sequence"/>
</dbReference>
<keyword evidence="3" id="KW-1185">Reference proteome</keyword>
<protein>
    <submittedName>
        <fullName evidence="2">Uncharacterized protein</fullName>
    </submittedName>
</protein>
<organism evidence="2 3">
    <name type="scientific">Reticulibacter mediterranei</name>
    <dbReference type="NCBI Taxonomy" id="2778369"/>
    <lineage>
        <taxon>Bacteria</taxon>
        <taxon>Bacillati</taxon>
        <taxon>Chloroflexota</taxon>
        <taxon>Ktedonobacteria</taxon>
        <taxon>Ktedonobacterales</taxon>
        <taxon>Reticulibacteraceae</taxon>
        <taxon>Reticulibacter</taxon>
    </lineage>
</organism>
<dbReference type="EMBL" id="BNJK01000001">
    <property type="protein sequence ID" value="GHO91798.1"/>
    <property type="molecule type" value="Genomic_DNA"/>
</dbReference>
<reference evidence="2" key="1">
    <citation type="submission" date="2020-10" db="EMBL/GenBank/DDBJ databases">
        <title>Taxonomic study of unclassified bacteria belonging to the class Ktedonobacteria.</title>
        <authorList>
            <person name="Yabe S."/>
            <person name="Wang C.M."/>
            <person name="Zheng Y."/>
            <person name="Sakai Y."/>
            <person name="Cavaletti L."/>
            <person name="Monciardini P."/>
            <person name="Donadio S."/>
        </authorList>
    </citation>
    <scope>NUCLEOTIDE SEQUENCE</scope>
    <source>
        <strain evidence="2">ID150040</strain>
    </source>
</reference>
<sequence>MVTEFILSLFGLFGVGWIIAGSTATGIILLIGSVFIYWPLMIGGVILTRGIGLLCLGPIAIGAIILNTLLLMMALRRKTVRFAAPPPSPARNYPPF</sequence>
<name>A0A8J3IFX1_9CHLR</name>
<feature type="transmembrane region" description="Helical" evidence="1">
    <location>
        <begin position="12"/>
        <end position="38"/>
    </location>
</feature>
<evidence type="ECO:0000313" key="2">
    <source>
        <dbReference type="EMBL" id="GHO91798.1"/>
    </source>
</evidence>
<keyword evidence="1" id="KW-1133">Transmembrane helix</keyword>
<evidence type="ECO:0000313" key="3">
    <source>
        <dbReference type="Proteomes" id="UP000597444"/>
    </source>
</evidence>
<accession>A0A8J3IFX1</accession>
<keyword evidence="1" id="KW-0472">Membrane</keyword>
<keyword evidence="1" id="KW-0812">Transmembrane</keyword>
<feature type="transmembrane region" description="Helical" evidence="1">
    <location>
        <begin position="50"/>
        <end position="72"/>
    </location>
</feature>
<comment type="caution">
    <text evidence="2">The sequence shown here is derived from an EMBL/GenBank/DDBJ whole genome shotgun (WGS) entry which is preliminary data.</text>
</comment>